<dbReference type="OrthoDB" id="4810622at2759"/>
<sequence>MPQTPEDPAYLATKEKQTPLVVEEELSEQQKQERAKTLSELYKEPVSIELQAYFKRLKEGSPVWELETFIEGAKRFANLHGSKSLRIRHYKNTLLGLHYPTSFVEKWNAINYQQPVTVWDLDFGRQCPPSWSSELSDGYVDWVLTYRGEAPLSQGLNELLRGPTTIDCGMFCQLLLWMAIRYLIGDELFDKVFNFKKGGFTLTQGLYEPMNEAGSYGNLLDRFCDDPRRKKTTNFVESTTRIQLRAIFNHPEYPAQHPGGMDNHENVVQIDGYNFVLESVAPQNILSDLELDQSLMQLYNASWDLADLRTLWLWRHIPDFVYSHFYLKDFGTLAREAEEHAGHTLNATEWGNSQAERVKKAEAFCQGREDVRKQARALIINVGVDSRILVVERNAKDFLR</sequence>
<dbReference type="AlphaFoldDB" id="A0A8E2JUU0"/>
<proteinExistence type="predicted"/>
<accession>A0A8E2JUU0</accession>
<dbReference type="EMBL" id="KV749315">
    <property type="protein sequence ID" value="OCL10054.1"/>
    <property type="molecule type" value="Genomic_DNA"/>
</dbReference>
<evidence type="ECO:0000313" key="1">
    <source>
        <dbReference type="EMBL" id="OCL10054.1"/>
    </source>
</evidence>
<reference evidence="1 2" key="1">
    <citation type="journal article" date="2016" name="Nat. Commun.">
        <title>Ectomycorrhizal ecology is imprinted in the genome of the dominant symbiotic fungus Cenococcum geophilum.</title>
        <authorList>
            <consortium name="DOE Joint Genome Institute"/>
            <person name="Peter M."/>
            <person name="Kohler A."/>
            <person name="Ohm R.A."/>
            <person name="Kuo A."/>
            <person name="Krutzmann J."/>
            <person name="Morin E."/>
            <person name="Arend M."/>
            <person name="Barry K.W."/>
            <person name="Binder M."/>
            <person name="Choi C."/>
            <person name="Clum A."/>
            <person name="Copeland A."/>
            <person name="Grisel N."/>
            <person name="Haridas S."/>
            <person name="Kipfer T."/>
            <person name="LaButti K."/>
            <person name="Lindquist E."/>
            <person name="Lipzen A."/>
            <person name="Maire R."/>
            <person name="Meier B."/>
            <person name="Mihaltcheva S."/>
            <person name="Molinier V."/>
            <person name="Murat C."/>
            <person name="Poggeler S."/>
            <person name="Quandt C.A."/>
            <person name="Sperisen C."/>
            <person name="Tritt A."/>
            <person name="Tisserant E."/>
            <person name="Crous P.W."/>
            <person name="Henrissat B."/>
            <person name="Nehls U."/>
            <person name="Egli S."/>
            <person name="Spatafora J.W."/>
            <person name="Grigoriev I.V."/>
            <person name="Martin F.M."/>
        </authorList>
    </citation>
    <scope>NUCLEOTIDE SEQUENCE [LARGE SCALE GENOMIC DNA]</scope>
    <source>
        <strain evidence="1 2">CBS 207.34</strain>
    </source>
</reference>
<evidence type="ECO:0000313" key="2">
    <source>
        <dbReference type="Proteomes" id="UP000250140"/>
    </source>
</evidence>
<name>A0A8E2JUU0_9PEZI</name>
<dbReference type="Proteomes" id="UP000250140">
    <property type="component" value="Unassembled WGS sequence"/>
</dbReference>
<protein>
    <submittedName>
        <fullName evidence="1">Uncharacterized protein</fullName>
    </submittedName>
</protein>
<keyword evidence="2" id="KW-1185">Reference proteome</keyword>
<gene>
    <name evidence="1" type="ORF">AOQ84DRAFT_431039</name>
</gene>
<organism evidence="1 2">
    <name type="scientific">Glonium stellatum</name>
    <dbReference type="NCBI Taxonomy" id="574774"/>
    <lineage>
        <taxon>Eukaryota</taxon>
        <taxon>Fungi</taxon>
        <taxon>Dikarya</taxon>
        <taxon>Ascomycota</taxon>
        <taxon>Pezizomycotina</taxon>
        <taxon>Dothideomycetes</taxon>
        <taxon>Pleosporomycetidae</taxon>
        <taxon>Gloniales</taxon>
        <taxon>Gloniaceae</taxon>
        <taxon>Glonium</taxon>
    </lineage>
</organism>